<keyword evidence="4" id="KW-1185">Reference proteome</keyword>
<dbReference type="PANTHER" id="PTHR34862:SF1">
    <property type="entry name" value="SPARK DOMAIN-CONTAINING PROTEIN"/>
    <property type="match status" value="1"/>
</dbReference>
<dbReference type="PANTHER" id="PTHR34862">
    <property type="entry name" value="SPARK DOMAIN-CONTAINING PROTEIN"/>
    <property type="match status" value="1"/>
</dbReference>
<feature type="signal peptide" evidence="1">
    <location>
        <begin position="1"/>
        <end position="15"/>
    </location>
</feature>
<comment type="caution">
    <text evidence="3">The sequence shown here is derived from an EMBL/GenBank/DDBJ whole genome shotgun (WGS) entry which is preliminary data.</text>
</comment>
<name>A0A9N9NYW0_9GLOM</name>
<feature type="chain" id="PRO_5040266427" evidence="1">
    <location>
        <begin position="16"/>
        <end position="326"/>
    </location>
</feature>
<evidence type="ECO:0000313" key="4">
    <source>
        <dbReference type="Proteomes" id="UP000789405"/>
    </source>
</evidence>
<dbReference type="OrthoDB" id="2536450at2759"/>
<accession>A0A9N9NYW0</accession>
<dbReference type="Pfam" id="PF24855">
    <property type="entry name" value="DUF7729"/>
    <property type="match status" value="1"/>
</dbReference>
<organism evidence="3 4">
    <name type="scientific">Dentiscutata erythropus</name>
    <dbReference type="NCBI Taxonomy" id="1348616"/>
    <lineage>
        <taxon>Eukaryota</taxon>
        <taxon>Fungi</taxon>
        <taxon>Fungi incertae sedis</taxon>
        <taxon>Mucoromycota</taxon>
        <taxon>Glomeromycotina</taxon>
        <taxon>Glomeromycetes</taxon>
        <taxon>Diversisporales</taxon>
        <taxon>Gigasporaceae</taxon>
        <taxon>Dentiscutata</taxon>
    </lineage>
</organism>
<dbReference type="InterPro" id="IPR056146">
    <property type="entry name" value="DUF7729"/>
</dbReference>
<feature type="non-terminal residue" evidence="3">
    <location>
        <position position="326"/>
    </location>
</feature>
<dbReference type="EMBL" id="CAJVPY010019976">
    <property type="protein sequence ID" value="CAG8773680.1"/>
    <property type="molecule type" value="Genomic_DNA"/>
</dbReference>
<proteinExistence type="predicted"/>
<reference evidence="3" key="1">
    <citation type="submission" date="2021-06" db="EMBL/GenBank/DDBJ databases">
        <authorList>
            <person name="Kallberg Y."/>
            <person name="Tangrot J."/>
            <person name="Rosling A."/>
        </authorList>
    </citation>
    <scope>NUCLEOTIDE SEQUENCE</scope>
    <source>
        <strain evidence="3">MA453B</strain>
    </source>
</reference>
<protein>
    <submittedName>
        <fullName evidence="3">4837_t:CDS:1</fullName>
    </submittedName>
</protein>
<dbReference type="AlphaFoldDB" id="A0A9N9NYW0"/>
<evidence type="ECO:0000259" key="2">
    <source>
        <dbReference type="Pfam" id="PF24855"/>
    </source>
</evidence>
<gene>
    <name evidence="3" type="ORF">DERYTH_LOCUS18936</name>
</gene>
<evidence type="ECO:0000256" key="1">
    <source>
        <dbReference type="SAM" id="SignalP"/>
    </source>
</evidence>
<keyword evidence="1" id="KW-0732">Signal</keyword>
<feature type="domain" description="DUF7729" evidence="2">
    <location>
        <begin position="38"/>
        <end position="194"/>
    </location>
</feature>
<sequence>SLFAFVLVTFNFVSAQQTNLSFTCQQEIIKVGSSSDLNSCASFLKLAPLQNATNSTPVFDSYCSLPKCNDNTISSYATELKTQCATVLVAKDPIIFNIKQSLVFNAPMRDAFCFKNSSGGYCDLDPNTDIMLGYLLGFSATPPTDINCTDCNKAILSTFVNYFNAHPESLAELPADPTSFETMVKTKCGASFLDGNIPFSTISSVPSYKETQTNQLDSSYKHGILIGVGVGAGAKPIYDSYCYAPKCNDSITSANASELKTQCQSDLAAKGYCNLDPNSAVILGYIGGLSPTPPTDITCNGCNKAILNIFLNYKSHPDIMVDLPVN</sequence>
<evidence type="ECO:0000313" key="3">
    <source>
        <dbReference type="EMBL" id="CAG8773680.1"/>
    </source>
</evidence>
<dbReference type="Proteomes" id="UP000789405">
    <property type="component" value="Unassembled WGS sequence"/>
</dbReference>